<sequence>MVDAEEGLGLVRPDGTRSNIRVSGLEPRARVRSATPSRDGTRAALVVQSGPRTSLLLGRIVRSGPGGEISIDEPIRIESRLTEVVDVGWSGADSVAVLGSIEAGSLEVFDIDLARGSVAALGAPEAPVSIAAAPGLPMLVGGADGQVYEFTAGSWRSRVNGTAPAYPN</sequence>
<organism evidence="2">
    <name type="scientific">freshwater metagenome</name>
    <dbReference type="NCBI Taxonomy" id="449393"/>
    <lineage>
        <taxon>unclassified sequences</taxon>
        <taxon>metagenomes</taxon>
        <taxon>ecological metagenomes</taxon>
    </lineage>
</organism>
<gene>
    <name evidence="2" type="ORF">UFOPK3720_00734</name>
</gene>
<proteinExistence type="predicted"/>
<dbReference type="InterPro" id="IPR018910">
    <property type="entry name" value="LpqB_C"/>
</dbReference>
<accession>A0A6J7ILE7</accession>
<evidence type="ECO:0000313" key="2">
    <source>
        <dbReference type="EMBL" id="CAB4931526.1"/>
    </source>
</evidence>
<name>A0A6J7ILE7_9ZZZZ</name>
<dbReference type="Pfam" id="PF10647">
    <property type="entry name" value="Gmad1"/>
    <property type="match status" value="1"/>
</dbReference>
<protein>
    <submittedName>
        <fullName evidence="2">Unannotated protein</fullName>
    </submittedName>
</protein>
<dbReference type="AlphaFoldDB" id="A0A6J7ILE7"/>
<reference evidence="2" key="1">
    <citation type="submission" date="2020-05" db="EMBL/GenBank/DDBJ databases">
        <authorList>
            <person name="Chiriac C."/>
            <person name="Salcher M."/>
            <person name="Ghai R."/>
            <person name="Kavagutti S V."/>
        </authorList>
    </citation>
    <scope>NUCLEOTIDE SEQUENCE</scope>
</reference>
<evidence type="ECO:0000259" key="1">
    <source>
        <dbReference type="Pfam" id="PF10647"/>
    </source>
</evidence>
<dbReference type="EMBL" id="CAFBNB010000120">
    <property type="protein sequence ID" value="CAB4931526.1"/>
    <property type="molecule type" value="Genomic_DNA"/>
</dbReference>
<feature type="domain" description="Lipoprotein LpqB C-terminal" evidence="1">
    <location>
        <begin position="11"/>
        <end position="167"/>
    </location>
</feature>